<evidence type="ECO:0000313" key="4">
    <source>
        <dbReference type="Proteomes" id="UP001144280"/>
    </source>
</evidence>
<reference evidence="3" key="1">
    <citation type="submission" date="2022-12" db="EMBL/GenBank/DDBJ databases">
        <title>New Phytohabitans aurantiacus sp. RD004123 nov., an actinomycete isolated from soil.</title>
        <authorList>
            <person name="Triningsih D.W."/>
            <person name="Harunari E."/>
            <person name="Igarashi Y."/>
        </authorList>
    </citation>
    <scope>NUCLEOTIDE SEQUENCE</scope>
    <source>
        <strain evidence="3">RD004123</strain>
    </source>
</reference>
<keyword evidence="2" id="KW-0472">Membrane</keyword>
<dbReference type="Proteomes" id="UP001144280">
    <property type="component" value="Unassembled WGS sequence"/>
</dbReference>
<feature type="transmembrane region" description="Helical" evidence="2">
    <location>
        <begin position="54"/>
        <end position="78"/>
    </location>
</feature>
<proteinExistence type="predicted"/>
<gene>
    <name evidence="3" type="ORF">Pa4123_81140</name>
</gene>
<keyword evidence="4" id="KW-1185">Reference proteome</keyword>
<protein>
    <recommendedName>
        <fullName evidence="5">TrbL/VirB6 plasmid conjugal transfer protein</fullName>
    </recommendedName>
</protein>
<accession>A0ABQ5R7T7</accession>
<dbReference type="RefSeq" id="WP_281904582.1">
    <property type="nucleotide sequence ID" value="NZ_BSDI01000070.1"/>
</dbReference>
<feature type="transmembrane region" description="Helical" evidence="2">
    <location>
        <begin position="151"/>
        <end position="173"/>
    </location>
</feature>
<feature type="compositionally biased region" description="Pro residues" evidence="1">
    <location>
        <begin position="432"/>
        <end position="443"/>
    </location>
</feature>
<keyword evidence="2" id="KW-1133">Transmembrane helix</keyword>
<evidence type="ECO:0000313" key="3">
    <source>
        <dbReference type="EMBL" id="GLI02836.1"/>
    </source>
</evidence>
<keyword evidence="2" id="KW-0812">Transmembrane</keyword>
<evidence type="ECO:0000256" key="2">
    <source>
        <dbReference type="SAM" id="Phobius"/>
    </source>
</evidence>
<sequence length="449" mass="47066">MWAPFGWPVEAALDLVVKWLAGAAADAINTIWDLITATLFVIPNVTVMPQVKTLNHTTLMIANTAFVLAIIAVGVAVMGHGTVQIRYGIGELAPRLLIGFVAANFAPPLCSAAIDLANAVIQAIVGQDIASDESLTQVRRVIEGSLRNPSITLFTVVVSMILVVLLAMLAAGWVIRFGRLIILVGVAPLALACHATPWTDPVARMWWRGFGGDLGTVGAQALALHVTAKVYFDPGSNLSQFGLPNDPPEVLNLFVVACLLWATVKIPSLMGRYVTNARGNNVLGALVRLVVVQHITRALTGGLWGGRGLSAPGARAGQGPSVANKIIPYWRPRMPRPTPGGTRTPRSATSSSAPIRSSPASGTRTTSRPTTGGAASTSARPPAGASSSPSPRSTRPPIRAAGVTPTPPPSGHRPVIPPGVNPATAMPKTRPVRPPVSGPWSRPPRPRRT</sequence>
<name>A0ABQ5R7T7_9ACTN</name>
<feature type="compositionally biased region" description="Pro residues" evidence="1">
    <location>
        <begin position="405"/>
        <end position="420"/>
    </location>
</feature>
<comment type="caution">
    <text evidence="3">The sequence shown here is derived from an EMBL/GenBank/DDBJ whole genome shotgun (WGS) entry which is preliminary data.</text>
</comment>
<dbReference type="EMBL" id="BSDI01000070">
    <property type="protein sequence ID" value="GLI02836.1"/>
    <property type="molecule type" value="Genomic_DNA"/>
</dbReference>
<feature type="region of interest" description="Disordered" evidence="1">
    <location>
        <begin position="311"/>
        <end position="449"/>
    </location>
</feature>
<organism evidence="3 4">
    <name type="scientific">Phytohabitans aurantiacus</name>
    <dbReference type="NCBI Taxonomy" id="3016789"/>
    <lineage>
        <taxon>Bacteria</taxon>
        <taxon>Bacillati</taxon>
        <taxon>Actinomycetota</taxon>
        <taxon>Actinomycetes</taxon>
        <taxon>Micromonosporales</taxon>
        <taxon>Micromonosporaceae</taxon>
    </lineage>
</organism>
<feature type="compositionally biased region" description="Low complexity" evidence="1">
    <location>
        <begin position="339"/>
        <end position="401"/>
    </location>
</feature>
<feature type="transmembrane region" description="Helical" evidence="2">
    <location>
        <begin position="20"/>
        <end position="42"/>
    </location>
</feature>
<evidence type="ECO:0008006" key="5">
    <source>
        <dbReference type="Google" id="ProtNLM"/>
    </source>
</evidence>
<evidence type="ECO:0000256" key="1">
    <source>
        <dbReference type="SAM" id="MobiDB-lite"/>
    </source>
</evidence>